<evidence type="ECO:0000313" key="1">
    <source>
        <dbReference type="Proteomes" id="UP000515163"/>
    </source>
</evidence>
<gene>
    <name evidence="2 3 4" type="primary">LOC116289453</name>
</gene>
<proteinExistence type="predicted"/>
<dbReference type="KEGG" id="aten:116289453"/>
<reference evidence="2 3" key="1">
    <citation type="submission" date="2025-04" db="UniProtKB">
        <authorList>
            <consortium name="RefSeq"/>
        </authorList>
    </citation>
    <scope>IDENTIFICATION</scope>
    <source>
        <tissue evidence="2 3">Tentacle</tissue>
    </source>
</reference>
<keyword evidence="1" id="KW-1185">Reference proteome</keyword>
<dbReference type="Proteomes" id="UP000515163">
    <property type="component" value="Unplaced"/>
</dbReference>
<evidence type="ECO:0000313" key="4">
    <source>
        <dbReference type="RefSeq" id="XP_031552272.1"/>
    </source>
</evidence>
<dbReference type="RefSeq" id="XP_031552260.1">
    <property type="nucleotide sequence ID" value="XM_031696400.1"/>
</dbReference>
<evidence type="ECO:0000313" key="2">
    <source>
        <dbReference type="RefSeq" id="XP_031552260.1"/>
    </source>
</evidence>
<dbReference type="GeneID" id="116289453"/>
<dbReference type="AlphaFoldDB" id="A0A6P8HI22"/>
<name>A0A6P8HI22_ACTTE</name>
<evidence type="ECO:0000313" key="3">
    <source>
        <dbReference type="RefSeq" id="XP_031552268.1"/>
    </source>
</evidence>
<protein>
    <submittedName>
        <fullName evidence="2 3">Uncharacterized protein LOC116289453</fullName>
    </submittedName>
</protein>
<dbReference type="PANTHER" id="PTHR38696:SF1">
    <property type="entry name" value="MEDIATOR OF RNA POLYMERASE II TRANSCRIPTION SUBUNIT 13"/>
    <property type="match status" value="1"/>
</dbReference>
<dbReference type="RefSeq" id="XP_031552268.1">
    <property type="nucleotide sequence ID" value="XM_031696408.1"/>
</dbReference>
<dbReference type="RefSeq" id="XP_031552272.1">
    <property type="nucleotide sequence ID" value="XM_031696412.1"/>
</dbReference>
<dbReference type="PANTHER" id="PTHR38696">
    <property type="entry name" value="MEDIATOR OF RNA POLYMERASE II TRANSCRIPTION SUBUNIT 13"/>
    <property type="match status" value="1"/>
</dbReference>
<dbReference type="OrthoDB" id="57679at2759"/>
<accession>A0A6P8HI22</accession>
<organism evidence="1 4">
    <name type="scientific">Actinia tenebrosa</name>
    <name type="common">Australian red waratah sea anemone</name>
    <dbReference type="NCBI Taxonomy" id="6105"/>
    <lineage>
        <taxon>Eukaryota</taxon>
        <taxon>Metazoa</taxon>
        <taxon>Cnidaria</taxon>
        <taxon>Anthozoa</taxon>
        <taxon>Hexacorallia</taxon>
        <taxon>Actiniaria</taxon>
        <taxon>Actiniidae</taxon>
        <taxon>Actinia</taxon>
    </lineage>
</organism>
<sequence length="500" mass="56630">MGGVESSQLADVPPGFEYMCIVINKPDGVRVLHGGDRELVIIKEAIEESWKLGFDANQKTKCHGYVKSFKLSGTPFEKGTPQQFALEARKMFSQILWKLNNAGWKLLITTDLSRKMAFGTFFFVKQGTISISYPFPCINISSSDKLQFINFFQNLYPSIKGVIEENWSPGIQFVYTEDEHMLDVQLFGDPWKGMGTETVEARSLIQKLVEFAAKNQLALCCSANIKNTADSLFFKHEPRFESGIVSPFVTISLNRDNRLRLINAKPELVPVVRKVIEDAWGWRKGIRKEGDYCGSFEFELHGSPWWSSDKESIMARHMIAKLLEAMQCHGWHAVGAFDVSRRTTNKSVFIFQQSAPLSTPIMCLSPSSTDKLRLINAPADVIQVCRDIITKRWPKGIQKEKEKLTEPGVSCLQFTLNGTPWDGENDDKYYVRSMLCFILQALTQKNWKVIVSGDVSAKYKEDDDDVKFPTDVHSWWLMQLDPSATLLGAPPSYDSIMGKN</sequence>